<proteinExistence type="predicted"/>
<dbReference type="InterPro" id="IPR013751">
    <property type="entry name" value="ACP_syn_III_N"/>
</dbReference>
<dbReference type="RefSeq" id="WP_352015033.1">
    <property type="nucleotide sequence ID" value="NZ_JBHSBC010000038.1"/>
</dbReference>
<name>A0ABV8FB03_9ACTN</name>
<evidence type="ECO:0000256" key="2">
    <source>
        <dbReference type="ARBA" id="ARBA00023315"/>
    </source>
</evidence>
<evidence type="ECO:0000259" key="4">
    <source>
        <dbReference type="Pfam" id="PF08545"/>
    </source>
</evidence>
<evidence type="ECO:0000259" key="3">
    <source>
        <dbReference type="Pfam" id="PF08541"/>
    </source>
</evidence>
<organism evidence="5 6">
    <name type="scientific">Streptosporangium jomthongense</name>
    <dbReference type="NCBI Taxonomy" id="1193683"/>
    <lineage>
        <taxon>Bacteria</taxon>
        <taxon>Bacillati</taxon>
        <taxon>Actinomycetota</taxon>
        <taxon>Actinomycetes</taxon>
        <taxon>Streptosporangiales</taxon>
        <taxon>Streptosporangiaceae</taxon>
        <taxon>Streptosporangium</taxon>
    </lineage>
</organism>
<sequence length="320" mass="35321">MGGIVDFEVRLPRGRAAVHLMHRASGVPVEAIREITHTEEFPVLGETEQSWELAAEAARALLGRTAVRPGDVRQVIFAGSGEWDVPFWSPAARVAAELGVEDAHCFEVANFCNAGTTAIRIALDRLAGQRGDGYALVLVADRLSQLVDHADPGSKELFNFGDAAAAVLLSRREAVFEVLHTAVRTDPSWADYYHGEQRDGRLVIRRGPHRSGLADAYVDNFTRLVEETLRAVGGKRDDVAHFLINQGDRRMHERLLRELGLPREKSVFNYHRLGHMGGADTLIALDGLRERRALRRGDLVLLATSAMGFSWGVTALEYAR</sequence>
<dbReference type="Gene3D" id="3.40.47.10">
    <property type="match status" value="2"/>
</dbReference>
<dbReference type="CDD" id="cd00827">
    <property type="entry name" value="init_cond_enzymes"/>
    <property type="match status" value="1"/>
</dbReference>
<feature type="domain" description="Beta-ketoacyl-[acyl-carrier-protein] synthase III N-terminal" evidence="4">
    <location>
        <begin position="106"/>
        <end position="186"/>
    </location>
</feature>
<protein>
    <submittedName>
        <fullName evidence="5">3-oxoacyl-ACP synthase III family protein</fullName>
    </submittedName>
</protein>
<feature type="domain" description="Beta-ketoacyl-[acyl-carrier-protein] synthase III C-terminal" evidence="3">
    <location>
        <begin position="230"/>
        <end position="318"/>
    </location>
</feature>
<dbReference type="Pfam" id="PF08545">
    <property type="entry name" value="ACP_syn_III"/>
    <property type="match status" value="1"/>
</dbReference>
<dbReference type="InterPro" id="IPR013747">
    <property type="entry name" value="ACP_syn_III_C"/>
</dbReference>
<evidence type="ECO:0000313" key="6">
    <source>
        <dbReference type="Proteomes" id="UP001595698"/>
    </source>
</evidence>
<dbReference type="PANTHER" id="PTHR34069:SF2">
    <property type="entry name" value="BETA-KETOACYL-[ACYL-CARRIER-PROTEIN] SYNTHASE III"/>
    <property type="match status" value="1"/>
</dbReference>
<gene>
    <name evidence="5" type="ORF">ACFOYY_32445</name>
</gene>
<keyword evidence="2" id="KW-0012">Acyltransferase</keyword>
<evidence type="ECO:0000313" key="5">
    <source>
        <dbReference type="EMBL" id="MFC3984875.1"/>
    </source>
</evidence>
<dbReference type="EMBL" id="JBHSBC010000038">
    <property type="protein sequence ID" value="MFC3984875.1"/>
    <property type="molecule type" value="Genomic_DNA"/>
</dbReference>
<evidence type="ECO:0000256" key="1">
    <source>
        <dbReference type="ARBA" id="ARBA00022679"/>
    </source>
</evidence>
<dbReference type="PANTHER" id="PTHR34069">
    <property type="entry name" value="3-OXOACYL-[ACYL-CARRIER-PROTEIN] SYNTHASE 3"/>
    <property type="match status" value="1"/>
</dbReference>
<accession>A0ABV8FB03</accession>
<dbReference type="InterPro" id="IPR016039">
    <property type="entry name" value="Thiolase-like"/>
</dbReference>
<dbReference type="SUPFAM" id="SSF53901">
    <property type="entry name" value="Thiolase-like"/>
    <property type="match status" value="1"/>
</dbReference>
<keyword evidence="6" id="KW-1185">Reference proteome</keyword>
<dbReference type="Proteomes" id="UP001595698">
    <property type="component" value="Unassembled WGS sequence"/>
</dbReference>
<dbReference type="Pfam" id="PF08541">
    <property type="entry name" value="ACP_syn_III_C"/>
    <property type="match status" value="1"/>
</dbReference>
<reference evidence="6" key="1">
    <citation type="journal article" date="2019" name="Int. J. Syst. Evol. Microbiol.">
        <title>The Global Catalogue of Microorganisms (GCM) 10K type strain sequencing project: providing services to taxonomists for standard genome sequencing and annotation.</title>
        <authorList>
            <consortium name="The Broad Institute Genomics Platform"/>
            <consortium name="The Broad Institute Genome Sequencing Center for Infectious Disease"/>
            <person name="Wu L."/>
            <person name="Ma J."/>
        </authorList>
    </citation>
    <scope>NUCLEOTIDE SEQUENCE [LARGE SCALE GENOMIC DNA]</scope>
    <source>
        <strain evidence="6">TBRC 7912</strain>
    </source>
</reference>
<comment type="caution">
    <text evidence="5">The sequence shown here is derived from an EMBL/GenBank/DDBJ whole genome shotgun (WGS) entry which is preliminary data.</text>
</comment>
<keyword evidence="1" id="KW-0808">Transferase</keyword>